<evidence type="ECO:0000256" key="3">
    <source>
        <dbReference type="ARBA" id="ARBA00022448"/>
    </source>
</evidence>
<dbReference type="EMBL" id="FSRL01000001">
    <property type="protein sequence ID" value="SIN78489.1"/>
    <property type="molecule type" value="Genomic_DNA"/>
</dbReference>
<dbReference type="PANTHER" id="PTHR30386">
    <property type="entry name" value="MEMBRANE FUSION SUBUNIT OF EMRAB-TOLC MULTIDRUG EFFLUX PUMP"/>
    <property type="match status" value="1"/>
</dbReference>
<evidence type="ECO:0000256" key="6">
    <source>
        <dbReference type="ARBA" id="ARBA00022692"/>
    </source>
</evidence>
<feature type="transmembrane region" description="Helical" evidence="9">
    <location>
        <begin position="21"/>
        <end position="45"/>
    </location>
</feature>
<dbReference type="Pfam" id="PF25994">
    <property type="entry name" value="HH_AprE"/>
    <property type="match status" value="1"/>
</dbReference>
<evidence type="ECO:0000313" key="13">
    <source>
        <dbReference type="EMBL" id="SIN78489.1"/>
    </source>
</evidence>
<dbReference type="InterPro" id="IPR050739">
    <property type="entry name" value="MFP"/>
</dbReference>
<dbReference type="Pfam" id="PF26002">
    <property type="entry name" value="Beta-barrel_AprE"/>
    <property type="match status" value="1"/>
</dbReference>
<dbReference type="STRING" id="1217970.SAMN05444002_0377"/>
<reference evidence="14" key="1">
    <citation type="submission" date="2016-11" db="EMBL/GenBank/DDBJ databases">
        <authorList>
            <person name="Varghese N."/>
            <person name="Submissions S."/>
        </authorList>
    </citation>
    <scope>NUCLEOTIDE SEQUENCE [LARGE SCALE GENOMIC DNA]</scope>
    <source>
        <strain evidence="14">DSM 29440</strain>
    </source>
</reference>
<keyword evidence="14" id="KW-1185">Reference proteome</keyword>
<dbReference type="Gene3D" id="2.40.50.100">
    <property type="match status" value="2"/>
</dbReference>
<evidence type="ECO:0000256" key="5">
    <source>
        <dbReference type="ARBA" id="ARBA00022519"/>
    </source>
</evidence>
<keyword evidence="6 9" id="KW-0812">Transmembrane</keyword>
<evidence type="ECO:0000256" key="8">
    <source>
        <dbReference type="ARBA" id="ARBA00023136"/>
    </source>
</evidence>
<keyword evidence="3 9" id="KW-0813">Transport</keyword>
<gene>
    <name evidence="13" type="ORF">SAMN05444002_0377</name>
</gene>
<dbReference type="PRINTS" id="PR01490">
    <property type="entry name" value="RTXTOXIND"/>
</dbReference>
<evidence type="ECO:0000259" key="11">
    <source>
        <dbReference type="Pfam" id="PF25994"/>
    </source>
</evidence>
<dbReference type="InterPro" id="IPR010129">
    <property type="entry name" value="T1SS_HlyD"/>
</dbReference>
<evidence type="ECO:0000256" key="1">
    <source>
        <dbReference type="ARBA" id="ARBA00004377"/>
    </source>
</evidence>
<dbReference type="PANTHER" id="PTHR30386:SF17">
    <property type="entry name" value="ALKALINE PROTEASE SECRETION PROTEIN APRE"/>
    <property type="match status" value="1"/>
</dbReference>
<evidence type="ECO:0000256" key="2">
    <source>
        <dbReference type="ARBA" id="ARBA00009477"/>
    </source>
</evidence>
<evidence type="ECO:0000256" key="9">
    <source>
        <dbReference type="RuleBase" id="RU365093"/>
    </source>
</evidence>
<dbReference type="OrthoDB" id="9810980at2"/>
<dbReference type="GO" id="GO:0005886">
    <property type="term" value="C:plasma membrane"/>
    <property type="evidence" value="ECO:0007669"/>
    <property type="project" value="UniProtKB-SubCell"/>
</dbReference>
<evidence type="ECO:0000256" key="10">
    <source>
        <dbReference type="SAM" id="Coils"/>
    </source>
</evidence>
<protein>
    <recommendedName>
        <fullName evidence="9">Membrane fusion protein (MFP) family protein</fullName>
    </recommendedName>
</protein>
<sequence>MSLATAPTYVSSEWYSEVPRSVWRIGLLGILLMTFSLGGFGYWAFSAPLAAAVVAPGSFVATGRNKIVQHLEGGIIAQILVEEGEEVEAGQPLVTLDTTAAETRRTELQLRRARLEAMKVRLMAEYDDRNTVIFPPDLRRRAVIDPEIEEILLSQKLSFDLARDKLDNDIGLVESNILAQTKRIQGYIAQRESSAVQVSLLKEDRVAKADLLNNGLTRKSELNALERAIVDGVGQMARLEAEIAESEAMIIKFEKQILQTRYTYTQAALDELHVVQAELDSVKEQVLQAEDVLRRTEILAPVDGTILRMHYHTSGGVIESGKPIVEILPKGAPLIIETLIPRNDIDSVQLGQYASVRLVALNQRTTPILDGEVFYISADAIPDTAQGPAREVYVARISLEAEQLRRVDGFAPTPGMPAEILIATRERTFMQYLTKPIVDSMSRAFRED</sequence>
<dbReference type="RefSeq" id="WP_074254566.1">
    <property type="nucleotide sequence ID" value="NZ_FSRL01000001.1"/>
</dbReference>
<keyword evidence="4 9" id="KW-1003">Cell membrane</keyword>
<evidence type="ECO:0000313" key="14">
    <source>
        <dbReference type="Proteomes" id="UP000184932"/>
    </source>
</evidence>
<dbReference type="AlphaFoldDB" id="A0A1N6E646"/>
<dbReference type="InterPro" id="IPR058781">
    <property type="entry name" value="HH_AprE-like"/>
</dbReference>
<evidence type="ECO:0000259" key="12">
    <source>
        <dbReference type="Pfam" id="PF26002"/>
    </source>
</evidence>
<comment type="similarity">
    <text evidence="2 9">Belongs to the membrane fusion protein (MFP) (TC 8.A.1) family.</text>
</comment>
<keyword evidence="10" id="KW-0175">Coiled coil</keyword>
<feature type="domain" description="AprE-like long alpha-helical hairpin" evidence="11">
    <location>
        <begin position="102"/>
        <end position="292"/>
    </location>
</feature>
<dbReference type="Gene3D" id="2.40.30.170">
    <property type="match status" value="1"/>
</dbReference>
<keyword evidence="5 9" id="KW-0997">Cell inner membrane</keyword>
<dbReference type="NCBIfam" id="TIGR01843">
    <property type="entry name" value="type_I_hlyD"/>
    <property type="match status" value="1"/>
</dbReference>
<keyword evidence="7 9" id="KW-1133">Transmembrane helix</keyword>
<dbReference type="GO" id="GO:0015031">
    <property type="term" value="P:protein transport"/>
    <property type="evidence" value="ECO:0007669"/>
    <property type="project" value="InterPro"/>
</dbReference>
<dbReference type="Proteomes" id="UP000184932">
    <property type="component" value="Unassembled WGS sequence"/>
</dbReference>
<name>A0A1N6E646_9RHOB</name>
<evidence type="ECO:0000256" key="4">
    <source>
        <dbReference type="ARBA" id="ARBA00022475"/>
    </source>
</evidence>
<keyword evidence="8 9" id="KW-0472">Membrane</keyword>
<feature type="coiled-coil region" evidence="10">
    <location>
        <begin position="222"/>
        <end position="299"/>
    </location>
</feature>
<dbReference type="InterPro" id="IPR058982">
    <property type="entry name" value="Beta-barrel_AprE"/>
</dbReference>
<feature type="domain" description="AprE-like beta-barrel" evidence="12">
    <location>
        <begin position="334"/>
        <end position="425"/>
    </location>
</feature>
<organism evidence="13 14">
    <name type="scientific">Vannielia litorea</name>
    <dbReference type="NCBI Taxonomy" id="1217970"/>
    <lineage>
        <taxon>Bacteria</taxon>
        <taxon>Pseudomonadati</taxon>
        <taxon>Pseudomonadota</taxon>
        <taxon>Alphaproteobacteria</taxon>
        <taxon>Rhodobacterales</taxon>
        <taxon>Paracoccaceae</taxon>
        <taxon>Vannielia</taxon>
    </lineage>
</organism>
<comment type="subcellular location">
    <subcellularLocation>
        <location evidence="1 9">Cell inner membrane</location>
        <topology evidence="1 9">Single-pass membrane protein</topology>
    </subcellularLocation>
</comment>
<evidence type="ECO:0000256" key="7">
    <source>
        <dbReference type="ARBA" id="ARBA00022989"/>
    </source>
</evidence>
<proteinExistence type="inferred from homology"/>
<accession>A0A1N6E646</accession>